<evidence type="ECO:0000256" key="1">
    <source>
        <dbReference type="SAM" id="SignalP"/>
    </source>
</evidence>
<accession>A0A072VPC3</accession>
<dbReference type="EMBL" id="CM001217">
    <property type="protein sequence ID" value="KEH43501.1"/>
    <property type="molecule type" value="Genomic_DNA"/>
</dbReference>
<reference evidence="2 4" key="2">
    <citation type="journal article" date="2014" name="BMC Genomics">
        <title>An improved genome release (version Mt4.0) for the model legume Medicago truncatula.</title>
        <authorList>
            <person name="Tang H."/>
            <person name="Krishnakumar V."/>
            <person name="Bidwell S."/>
            <person name="Rosen B."/>
            <person name="Chan A."/>
            <person name="Zhou S."/>
            <person name="Gentzbittel L."/>
            <person name="Childs K.L."/>
            <person name="Yandell M."/>
            <person name="Gundlach H."/>
            <person name="Mayer K.F."/>
            <person name="Schwartz D.C."/>
            <person name="Town C.D."/>
        </authorList>
    </citation>
    <scope>GENOME REANNOTATION</scope>
    <source>
        <strain evidence="2">A17</strain>
        <strain evidence="3 4">cv. Jemalong A17</strain>
    </source>
</reference>
<keyword evidence="1" id="KW-0732">Signal</keyword>
<evidence type="ECO:0008006" key="5">
    <source>
        <dbReference type="Google" id="ProtNLM"/>
    </source>
</evidence>
<protein>
    <recommendedName>
        <fullName evidence="5">Transmembrane protein</fullName>
    </recommendedName>
</protein>
<reference evidence="3" key="3">
    <citation type="submission" date="2015-04" db="UniProtKB">
        <authorList>
            <consortium name="EnsemblPlants"/>
        </authorList>
    </citation>
    <scope>IDENTIFICATION</scope>
    <source>
        <strain evidence="3">cv. Jemalong A17</strain>
    </source>
</reference>
<dbReference type="HOGENOM" id="CLU_173612_0_0_1"/>
<organism evidence="2 4">
    <name type="scientific">Medicago truncatula</name>
    <name type="common">Barrel medic</name>
    <name type="synonym">Medicago tribuloides</name>
    <dbReference type="NCBI Taxonomy" id="3880"/>
    <lineage>
        <taxon>Eukaryota</taxon>
        <taxon>Viridiplantae</taxon>
        <taxon>Streptophyta</taxon>
        <taxon>Embryophyta</taxon>
        <taxon>Tracheophyta</taxon>
        <taxon>Spermatophyta</taxon>
        <taxon>Magnoliopsida</taxon>
        <taxon>eudicotyledons</taxon>
        <taxon>Gunneridae</taxon>
        <taxon>Pentapetalae</taxon>
        <taxon>rosids</taxon>
        <taxon>fabids</taxon>
        <taxon>Fabales</taxon>
        <taxon>Fabaceae</taxon>
        <taxon>Papilionoideae</taxon>
        <taxon>50 kb inversion clade</taxon>
        <taxon>NPAAA clade</taxon>
        <taxon>Hologalegina</taxon>
        <taxon>IRL clade</taxon>
        <taxon>Trifolieae</taxon>
        <taxon>Medicago</taxon>
    </lineage>
</organism>
<dbReference type="PANTHER" id="PTHR36619:SF3">
    <property type="entry name" value="TRANSMEMBRANE PROTEIN"/>
    <property type="match status" value="1"/>
</dbReference>
<dbReference type="EnsemblPlants" id="KEH43501">
    <property type="protein sequence ID" value="KEH43501"/>
    <property type="gene ID" value="MTR_1g094250"/>
</dbReference>
<feature type="signal peptide" evidence="1">
    <location>
        <begin position="1"/>
        <end position="25"/>
    </location>
</feature>
<sequence length="121" mass="13799">MSIINVISKFMLLLLLLLNPHSNITKRCNYAPFYVDAARPLEQNVPKYINLKPEKGNGEGRVFQGRNVEDCLPKGFRRSSAPSRYINYQPLGNSCSSTKTVVNEFEIVFNSPEYIEPPRYA</sequence>
<gene>
    <name evidence="2" type="ordered locus">MTR_1g094250</name>
</gene>
<proteinExistence type="predicted"/>
<dbReference type="PANTHER" id="PTHR36619">
    <property type="entry name" value="OS04G0208900 PROTEIN"/>
    <property type="match status" value="1"/>
</dbReference>
<evidence type="ECO:0000313" key="4">
    <source>
        <dbReference type="Proteomes" id="UP000002051"/>
    </source>
</evidence>
<evidence type="ECO:0000313" key="2">
    <source>
        <dbReference type="EMBL" id="KEH43501.1"/>
    </source>
</evidence>
<evidence type="ECO:0000313" key="3">
    <source>
        <dbReference type="EnsemblPlants" id="KEH43501"/>
    </source>
</evidence>
<dbReference type="AlphaFoldDB" id="A0A072VPC3"/>
<dbReference type="Proteomes" id="UP000002051">
    <property type="component" value="Unassembled WGS sequence"/>
</dbReference>
<name>A0A072VPC3_MEDTR</name>
<keyword evidence="4" id="KW-1185">Reference proteome</keyword>
<reference evidence="2 4" key="1">
    <citation type="journal article" date="2011" name="Nature">
        <title>The Medicago genome provides insight into the evolution of rhizobial symbioses.</title>
        <authorList>
            <person name="Young N.D."/>
            <person name="Debelle F."/>
            <person name="Oldroyd G.E."/>
            <person name="Geurts R."/>
            <person name="Cannon S.B."/>
            <person name="Udvardi M.K."/>
            <person name="Benedito V.A."/>
            <person name="Mayer K.F."/>
            <person name="Gouzy J."/>
            <person name="Schoof H."/>
            <person name="Van de Peer Y."/>
            <person name="Proost S."/>
            <person name="Cook D.R."/>
            <person name="Meyers B.C."/>
            <person name="Spannagl M."/>
            <person name="Cheung F."/>
            <person name="De Mita S."/>
            <person name="Krishnakumar V."/>
            <person name="Gundlach H."/>
            <person name="Zhou S."/>
            <person name="Mudge J."/>
            <person name="Bharti A.K."/>
            <person name="Murray J.D."/>
            <person name="Naoumkina M.A."/>
            <person name="Rosen B."/>
            <person name="Silverstein K.A."/>
            <person name="Tang H."/>
            <person name="Rombauts S."/>
            <person name="Zhao P.X."/>
            <person name="Zhou P."/>
            <person name="Barbe V."/>
            <person name="Bardou P."/>
            <person name="Bechner M."/>
            <person name="Bellec A."/>
            <person name="Berger A."/>
            <person name="Berges H."/>
            <person name="Bidwell S."/>
            <person name="Bisseling T."/>
            <person name="Choisne N."/>
            <person name="Couloux A."/>
            <person name="Denny R."/>
            <person name="Deshpande S."/>
            <person name="Dai X."/>
            <person name="Doyle J.J."/>
            <person name="Dudez A.M."/>
            <person name="Farmer A.D."/>
            <person name="Fouteau S."/>
            <person name="Franken C."/>
            <person name="Gibelin C."/>
            <person name="Gish J."/>
            <person name="Goldstein S."/>
            <person name="Gonzalez A.J."/>
            <person name="Green P.J."/>
            <person name="Hallab A."/>
            <person name="Hartog M."/>
            <person name="Hua A."/>
            <person name="Humphray S.J."/>
            <person name="Jeong D.H."/>
            <person name="Jing Y."/>
            <person name="Jocker A."/>
            <person name="Kenton S.M."/>
            <person name="Kim D.J."/>
            <person name="Klee K."/>
            <person name="Lai H."/>
            <person name="Lang C."/>
            <person name="Lin S."/>
            <person name="Macmil S.L."/>
            <person name="Magdelenat G."/>
            <person name="Matthews L."/>
            <person name="McCorrison J."/>
            <person name="Monaghan E.L."/>
            <person name="Mun J.H."/>
            <person name="Najar F.Z."/>
            <person name="Nicholson C."/>
            <person name="Noirot C."/>
            <person name="O'Bleness M."/>
            <person name="Paule C.R."/>
            <person name="Poulain J."/>
            <person name="Prion F."/>
            <person name="Qin B."/>
            <person name="Qu C."/>
            <person name="Retzel E.F."/>
            <person name="Riddle C."/>
            <person name="Sallet E."/>
            <person name="Samain S."/>
            <person name="Samson N."/>
            <person name="Sanders I."/>
            <person name="Saurat O."/>
            <person name="Scarpelli C."/>
            <person name="Schiex T."/>
            <person name="Segurens B."/>
            <person name="Severin A.J."/>
            <person name="Sherrier D.J."/>
            <person name="Shi R."/>
            <person name="Sims S."/>
            <person name="Singer S.R."/>
            <person name="Sinharoy S."/>
            <person name="Sterck L."/>
            <person name="Viollet A."/>
            <person name="Wang B.B."/>
            <person name="Wang K."/>
            <person name="Wang M."/>
            <person name="Wang X."/>
            <person name="Warfsmann J."/>
            <person name="Weissenbach J."/>
            <person name="White D.D."/>
            <person name="White J.D."/>
            <person name="Wiley G.B."/>
            <person name="Wincker P."/>
            <person name="Xing Y."/>
            <person name="Yang L."/>
            <person name="Yao Z."/>
            <person name="Ying F."/>
            <person name="Zhai J."/>
            <person name="Zhou L."/>
            <person name="Zuber A."/>
            <person name="Denarie J."/>
            <person name="Dixon R.A."/>
            <person name="May G.D."/>
            <person name="Schwartz D.C."/>
            <person name="Rogers J."/>
            <person name="Quetier F."/>
            <person name="Town C.D."/>
            <person name="Roe B.A."/>
        </authorList>
    </citation>
    <scope>NUCLEOTIDE SEQUENCE [LARGE SCALE GENOMIC DNA]</scope>
    <source>
        <strain evidence="2">A17</strain>
        <strain evidence="3 4">cv. Jemalong A17</strain>
    </source>
</reference>
<feature type="chain" id="PRO_5014500944" description="Transmembrane protein" evidence="1">
    <location>
        <begin position="26"/>
        <end position="121"/>
    </location>
</feature>